<reference evidence="9 10" key="1">
    <citation type="journal article" date="2015" name="Int. J. Syst. Evol. Microbiol.">
        <title>Mariniphaga sediminis sp. nov., isolated from coastal sediment.</title>
        <authorList>
            <person name="Wang F.Q."/>
            <person name="Shen Q.Y."/>
            <person name="Chen G.J."/>
            <person name="Du Z.J."/>
        </authorList>
    </citation>
    <scope>NUCLEOTIDE SEQUENCE [LARGE SCALE GENOMIC DNA]</scope>
    <source>
        <strain evidence="9 10">SY21</strain>
    </source>
</reference>
<dbReference type="Pfam" id="PF02397">
    <property type="entry name" value="Bac_transf"/>
    <property type="match status" value="1"/>
</dbReference>
<protein>
    <submittedName>
        <fullName evidence="9">Sugar transferase</fullName>
    </submittedName>
</protein>
<accession>A0A399D2L4</accession>
<dbReference type="GO" id="GO:0016780">
    <property type="term" value="F:phosphotransferase activity, for other substituted phosphate groups"/>
    <property type="evidence" value="ECO:0007669"/>
    <property type="project" value="TreeGrafter"/>
</dbReference>
<evidence type="ECO:0000313" key="10">
    <source>
        <dbReference type="Proteomes" id="UP000266441"/>
    </source>
</evidence>
<dbReference type="PANTHER" id="PTHR30576">
    <property type="entry name" value="COLANIC BIOSYNTHESIS UDP-GLUCOSE LIPID CARRIER TRANSFERASE"/>
    <property type="match status" value="1"/>
</dbReference>
<sequence>MIKEREPALERMSVLFQVGITLLCFLFTLWYSDIINSGSVAENKEPLVIAILIIPIWFGLLELFELGSMARIQKYLNLIKQYAMVVSLSAISITLLAEVLGYEWLTPLMTLKFSVLTFVVLTSEKLASRMMLRYFRRKGYNTRQILIIADDSSSDFINQILETGDWGYKIWGIMTDSEKIKWEFEDRIPVYSGEENFAQLIDEKVFDEVFYCKQEFNTRTIKKLVRECREVGVSFHIHNKVLTFSGLNPKLFFLNHQFFISFRNTPENYFALKVKGTIDFFLSIFILILISPLMLGIALAIKLDDRGPVFFKQVRVGRHGRLFKCLKFRTMVANAEELKEKLMDLNEQEGPVFKIKNDPRITRVGRFLRKTSLDELPQFINVLIGDMSIVGPRPPVPSEVKQYKRELNRRLSINPGITCTWQVSGRNNIPFDKWMEMDMEYIDNWSLMLDFMIMLKTFKVLFARDGQ</sequence>
<evidence type="ECO:0000256" key="5">
    <source>
        <dbReference type="ARBA" id="ARBA00022989"/>
    </source>
</evidence>
<dbReference type="EMBL" id="QWET01000005">
    <property type="protein sequence ID" value="RIH65716.1"/>
    <property type="molecule type" value="Genomic_DNA"/>
</dbReference>
<feature type="transmembrane region" description="Helical" evidence="7">
    <location>
        <begin position="108"/>
        <end position="127"/>
    </location>
</feature>
<comment type="subcellular location">
    <subcellularLocation>
        <location evidence="1">Membrane</location>
        <topology evidence="1">Multi-pass membrane protein</topology>
    </subcellularLocation>
</comment>
<evidence type="ECO:0000256" key="1">
    <source>
        <dbReference type="ARBA" id="ARBA00004141"/>
    </source>
</evidence>
<dbReference type="Gene3D" id="3.40.50.720">
    <property type="entry name" value="NAD(P)-binding Rossmann-like Domain"/>
    <property type="match status" value="1"/>
</dbReference>
<dbReference type="Pfam" id="PF13727">
    <property type="entry name" value="CoA_binding_3"/>
    <property type="match status" value="1"/>
</dbReference>
<feature type="transmembrane region" description="Helical" evidence="7">
    <location>
        <begin position="47"/>
        <end position="70"/>
    </location>
</feature>
<proteinExistence type="inferred from homology"/>
<keyword evidence="3 9" id="KW-0808">Transferase</keyword>
<dbReference type="AlphaFoldDB" id="A0A399D2L4"/>
<dbReference type="RefSeq" id="WP_119349557.1">
    <property type="nucleotide sequence ID" value="NZ_QWET01000005.1"/>
</dbReference>
<dbReference type="PANTHER" id="PTHR30576:SF10">
    <property type="entry name" value="SLL5057 PROTEIN"/>
    <property type="match status" value="1"/>
</dbReference>
<evidence type="ECO:0000256" key="3">
    <source>
        <dbReference type="ARBA" id="ARBA00022679"/>
    </source>
</evidence>
<organism evidence="9 10">
    <name type="scientific">Mariniphaga sediminis</name>
    <dbReference type="NCBI Taxonomy" id="1628158"/>
    <lineage>
        <taxon>Bacteria</taxon>
        <taxon>Pseudomonadati</taxon>
        <taxon>Bacteroidota</taxon>
        <taxon>Bacteroidia</taxon>
        <taxon>Marinilabiliales</taxon>
        <taxon>Prolixibacteraceae</taxon>
        <taxon>Mariniphaga</taxon>
    </lineage>
</organism>
<dbReference type="Proteomes" id="UP000266441">
    <property type="component" value="Unassembled WGS sequence"/>
</dbReference>
<dbReference type="GO" id="GO:0016020">
    <property type="term" value="C:membrane"/>
    <property type="evidence" value="ECO:0007669"/>
    <property type="project" value="UniProtKB-SubCell"/>
</dbReference>
<evidence type="ECO:0000313" key="9">
    <source>
        <dbReference type="EMBL" id="RIH65716.1"/>
    </source>
</evidence>
<keyword evidence="6 7" id="KW-0472">Membrane</keyword>
<comment type="caution">
    <text evidence="9">The sequence shown here is derived from an EMBL/GenBank/DDBJ whole genome shotgun (WGS) entry which is preliminary data.</text>
</comment>
<comment type="similarity">
    <text evidence="2">Belongs to the bacterial sugar transferase family.</text>
</comment>
<feature type="transmembrane region" description="Helical" evidence="7">
    <location>
        <begin position="280"/>
        <end position="301"/>
    </location>
</feature>
<dbReference type="InterPro" id="IPR003362">
    <property type="entry name" value="Bact_transf"/>
</dbReference>
<dbReference type="InterPro" id="IPR017475">
    <property type="entry name" value="EPS_sugar_tfrase"/>
</dbReference>
<name>A0A399D2L4_9BACT</name>
<evidence type="ECO:0000256" key="6">
    <source>
        <dbReference type="ARBA" id="ARBA00023136"/>
    </source>
</evidence>
<dbReference type="OrthoDB" id="9808602at2"/>
<keyword evidence="5 7" id="KW-1133">Transmembrane helix</keyword>
<feature type="domain" description="Bacterial sugar transferase" evidence="8">
    <location>
        <begin position="275"/>
        <end position="462"/>
    </location>
</feature>
<keyword evidence="4 7" id="KW-0812">Transmembrane</keyword>
<feature type="transmembrane region" description="Helical" evidence="7">
    <location>
        <begin position="12"/>
        <end position="32"/>
    </location>
</feature>
<feature type="transmembrane region" description="Helical" evidence="7">
    <location>
        <begin position="82"/>
        <end position="102"/>
    </location>
</feature>
<keyword evidence="10" id="KW-1185">Reference proteome</keyword>
<gene>
    <name evidence="9" type="ORF">D1164_08640</name>
</gene>
<evidence type="ECO:0000256" key="4">
    <source>
        <dbReference type="ARBA" id="ARBA00022692"/>
    </source>
</evidence>
<evidence type="ECO:0000259" key="8">
    <source>
        <dbReference type="Pfam" id="PF02397"/>
    </source>
</evidence>
<evidence type="ECO:0000256" key="7">
    <source>
        <dbReference type="SAM" id="Phobius"/>
    </source>
</evidence>
<dbReference type="NCBIfam" id="TIGR03025">
    <property type="entry name" value="EPS_sugtrans"/>
    <property type="match status" value="1"/>
</dbReference>
<evidence type="ECO:0000256" key="2">
    <source>
        <dbReference type="ARBA" id="ARBA00006464"/>
    </source>
</evidence>